<evidence type="ECO:0000259" key="2">
    <source>
        <dbReference type="Pfam" id="PF00534"/>
    </source>
</evidence>
<feature type="domain" description="Glycosyl transferase family 1" evidence="2">
    <location>
        <begin position="256"/>
        <end position="421"/>
    </location>
</feature>
<evidence type="ECO:0000313" key="5">
    <source>
        <dbReference type="Proteomes" id="UP000280296"/>
    </source>
</evidence>
<reference evidence="4 5" key="1">
    <citation type="submission" date="2018-12" db="EMBL/GenBank/DDBJ databases">
        <authorList>
            <person name="Toschakov S.V."/>
        </authorList>
    </citation>
    <scope>NUCLEOTIDE SEQUENCE [LARGE SCALE GENOMIC DNA]</scope>
    <source>
        <strain evidence="4 5">GM2012</strain>
    </source>
</reference>
<evidence type="ECO:0000313" key="4">
    <source>
        <dbReference type="EMBL" id="RUL88460.1"/>
    </source>
</evidence>
<accession>A0A432MME4</accession>
<proteinExistence type="predicted"/>
<sequence length="464" mass="51392">MVSDIPEPSPSPRPLRRWRVEPDGTRAARPHSPSAGPRARRRPRLLFVNQYYWPDHASTAQHLTDLAESLADRGYECHVLCARGRYEPGAEPPPARDERNGVTIHRVRATSLGRGSVLKRMTDYLSFYVGAILTALTLPRFDVVVTLTTPPLIGLVGTLLRRLRGSCQVYWSMDLHPDASLALGQMSRRNPVVALLSWLSDAIYRRSDRVVVLGPYMADRIRAKGVRDSRMVEIPVWSRRDEVFPLPREGHPMREALGLSDKFVVMYSGNLGLAHSASEFLEAARRLRDRDDIVFLFVGGGPRLREVKEAKQAEGLENIRLLDYVPREQLHESLTVADAHLVSMRSEMTGIVVPGKLYGAMASERPVLFVGPDHSETADTIRRAGCGVTVRLGEPGPLVEAIELLSSHPELSAEMGRKGRSSFLDEFERLSCCDRWADLIGELVGDLRPASVPGGPAVVVPSAA</sequence>
<keyword evidence="5" id="KW-1185">Reference proteome</keyword>
<protein>
    <submittedName>
        <fullName evidence="4">Glycosyltransferase WbuB</fullName>
    </submittedName>
</protein>
<name>A0A432MME4_9BACT</name>
<dbReference type="AlphaFoldDB" id="A0A432MME4"/>
<dbReference type="Proteomes" id="UP000280296">
    <property type="component" value="Unassembled WGS sequence"/>
</dbReference>
<feature type="region of interest" description="Disordered" evidence="1">
    <location>
        <begin position="1"/>
        <end position="40"/>
    </location>
</feature>
<gene>
    <name evidence="4" type="ORF">TsocGM_07025</name>
</gene>
<keyword evidence="4" id="KW-0808">Transferase</keyword>
<dbReference type="PANTHER" id="PTHR45947:SF3">
    <property type="entry name" value="SULFOQUINOVOSYL TRANSFERASE SQD2"/>
    <property type="match status" value="1"/>
</dbReference>
<dbReference type="InterPro" id="IPR001296">
    <property type="entry name" value="Glyco_trans_1"/>
</dbReference>
<dbReference type="Gene3D" id="3.40.50.2000">
    <property type="entry name" value="Glycogen Phosphorylase B"/>
    <property type="match status" value="2"/>
</dbReference>
<organism evidence="4 5">
    <name type="scientific">Tautonia sociabilis</name>
    <dbReference type="NCBI Taxonomy" id="2080755"/>
    <lineage>
        <taxon>Bacteria</taxon>
        <taxon>Pseudomonadati</taxon>
        <taxon>Planctomycetota</taxon>
        <taxon>Planctomycetia</taxon>
        <taxon>Isosphaerales</taxon>
        <taxon>Isosphaeraceae</taxon>
        <taxon>Tautonia</taxon>
    </lineage>
</organism>
<dbReference type="PANTHER" id="PTHR45947">
    <property type="entry name" value="SULFOQUINOVOSYL TRANSFERASE SQD2"/>
    <property type="match status" value="1"/>
</dbReference>
<comment type="caution">
    <text evidence="4">The sequence shown here is derived from an EMBL/GenBank/DDBJ whole genome shotgun (WGS) entry which is preliminary data.</text>
</comment>
<dbReference type="EMBL" id="RYZH01000010">
    <property type="protein sequence ID" value="RUL88460.1"/>
    <property type="molecule type" value="Genomic_DNA"/>
</dbReference>
<reference evidence="4 5" key="2">
    <citation type="submission" date="2019-01" db="EMBL/GenBank/DDBJ databases">
        <title>Tautonia sociabilis, a novel thermotolerant planctomycete of Isosphaeraceae family, isolated from a 4000 m deep subterranean habitat.</title>
        <authorList>
            <person name="Kovaleva O.L."/>
            <person name="Elcheninov A.G."/>
            <person name="Van Heerden E."/>
            <person name="Toshchakov S.V."/>
            <person name="Novikov A."/>
            <person name="Bonch-Osmolovskaya E.A."/>
            <person name="Kublanov I.V."/>
        </authorList>
    </citation>
    <scope>NUCLEOTIDE SEQUENCE [LARGE SCALE GENOMIC DNA]</scope>
    <source>
        <strain evidence="4 5">GM2012</strain>
    </source>
</reference>
<dbReference type="CDD" id="cd03794">
    <property type="entry name" value="GT4_WbuB-like"/>
    <property type="match status" value="1"/>
</dbReference>
<dbReference type="InterPro" id="IPR028098">
    <property type="entry name" value="Glyco_trans_4-like_N"/>
</dbReference>
<evidence type="ECO:0000256" key="1">
    <source>
        <dbReference type="SAM" id="MobiDB-lite"/>
    </source>
</evidence>
<evidence type="ECO:0000259" key="3">
    <source>
        <dbReference type="Pfam" id="PF13579"/>
    </source>
</evidence>
<dbReference type="OrthoDB" id="9811902at2"/>
<dbReference type="Pfam" id="PF13579">
    <property type="entry name" value="Glyco_trans_4_4"/>
    <property type="match status" value="1"/>
</dbReference>
<dbReference type="RefSeq" id="WP_126724596.1">
    <property type="nucleotide sequence ID" value="NZ_RYZH01000010.1"/>
</dbReference>
<dbReference type="SUPFAM" id="SSF53756">
    <property type="entry name" value="UDP-Glycosyltransferase/glycogen phosphorylase"/>
    <property type="match status" value="1"/>
</dbReference>
<feature type="domain" description="Glycosyltransferase subfamily 4-like N-terminal" evidence="3">
    <location>
        <begin position="60"/>
        <end position="237"/>
    </location>
</feature>
<dbReference type="InterPro" id="IPR050194">
    <property type="entry name" value="Glycosyltransferase_grp1"/>
</dbReference>
<dbReference type="GO" id="GO:0016758">
    <property type="term" value="F:hexosyltransferase activity"/>
    <property type="evidence" value="ECO:0007669"/>
    <property type="project" value="TreeGrafter"/>
</dbReference>
<dbReference type="Pfam" id="PF00534">
    <property type="entry name" value="Glycos_transf_1"/>
    <property type="match status" value="1"/>
</dbReference>